<comment type="caution">
    <text evidence="6">The sequence shown here is derived from an EMBL/GenBank/DDBJ whole genome shotgun (WGS) entry which is preliminary data.</text>
</comment>
<evidence type="ECO:0000259" key="5">
    <source>
        <dbReference type="Pfam" id="PF05193"/>
    </source>
</evidence>
<comment type="cofactor">
    <cofactor evidence="1">
        <name>Zn(2+)</name>
        <dbReference type="ChEBI" id="CHEBI:29105"/>
    </cofactor>
</comment>
<dbReference type="InterPro" id="IPR050361">
    <property type="entry name" value="MPP/UQCRC_Complex"/>
</dbReference>
<dbReference type="STRING" id="1429043.X474_24810"/>
<dbReference type="GO" id="GO:0004222">
    <property type="term" value="F:metalloendopeptidase activity"/>
    <property type="evidence" value="ECO:0007669"/>
    <property type="project" value="InterPro"/>
</dbReference>
<dbReference type="InParanoid" id="A0A0D2J718"/>
<dbReference type="InterPro" id="IPR001431">
    <property type="entry name" value="Pept_M16_Zn_BS"/>
</dbReference>
<protein>
    <submittedName>
        <fullName evidence="6">Peptidase M16</fullName>
    </submittedName>
</protein>
<feature type="domain" description="Peptidase M16 N-terminal" evidence="4">
    <location>
        <begin position="13"/>
        <end position="158"/>
    </location>
</feature>
<dbReference type="PANTHER" id="PTHR11851:SF49">
    <property type="entry name" value="MITOCHONDRIAL-PROCESSING PEPTIDASE SUBUNIT ALPHA"/>
    <property type="match status" value="1"/>
</dbReference>
<reference evidence="6 7" key="1">
    <citation type="submission" date="2013-11" db="EMBL/GenBank/DDBJ databases">
        <title>Metagenomic analysis of a methanogenic consortium involved in long chain n-alkane degradation.</title>
        <authorList>
            <person name="Davidova I.A."/>
            <person name="Callaghan A.V."/>
            <person name="Wawrik B."/>
            <person name="Pruitt S."/>
            <person name="Marks C."/>
            <person name="Duncan K.E."/>
            <person name="Suflita J.M."/>
        </authorList>
    </citation>
    <scope>NUCLEOTIDE SEQUENCE [LARGE SCALE GENOMIC DNA]</scope>
    <source>
        <strain evidence="6 7">SPR</strain>
    </source>
</reference>
<feature type="domain" description="Peptidase M16 C-terminal" evidence="5">
    <location>
        <begin position="166"/>
        <end position="339"/>
    </location>
</feature>
<evidence type="ECO:0000259" key="4">
    <source>
        <dbReference type="Pfam" id="PF00675"/>
    </source>
</evidence>
<dbReference type="Pfam" id="PF00675">
    <property type="entry name" value="Peptidase_M16"/>
    <property type="match status" value="1"/>
</dbReference>
<dbReference type="Proteomes" id="UP000032233">
    <property type="component" value="Unassembled WGS sequence"/>
</dbReference>
<dbReference type="InterPro" id="IPR007863">
    <property type="entry name" value="Peptidase_M16_C"/>
</dbReference>
<dbReference type="SUPFAM" id="SSF63411">
    <property type="entry name" value="LuxS/MPP-like metallohydrolase"/>
    <property type="match status" value="2"/>
</dbReference>
<dbReference type="GO" id="GO:0006508">
    <property type="term" value="P:proteolysis"/>
    <property type="evidence" value="ECO:0007669"/>
    <property type="project" value="InterPro"/>
</dbReference>
<evidence type="ECO:0000313" key="6">
    <source>
        <dbReference type="EMBL" id="KIX11466.1"/>
    </source>
</evidence>
<sequence>MIEKTVLPNGVRILTEVIPHAFSVTVGAWMGVGSRDESVEAGGVSHFIEHMAFKGTSKRGPLDIAREIDRLGGQANAFTSKESTCFHARALPEHLSDVSDLLLDILLKPSYDPVELERERQVILQEISSVEDAPEELVHVLFSNRFWADHPLGRPILGSNSSVSQLTRDDILSYLRDSYSPEGLVVAAVGALEHQQVVDLVAPSLSLLPKTNGRAGRVPGAPNSGVFVKVRDSEQAHILMGMPAPSATDEGRFTVSLLNLVLGGNMSSRLFQEIREKKGLAYAVYSYLGSYSDSGMLGIYMGVPPKRAGESVRVAMEQLNALADGLLEQSELSMAKDSLRSSILLSAENPESRMGRLARNEFNFGRDLPLKEILAKVEAVDLESIHLLAKEILDPAKVCLTALGPLTPEELDWMN</sequence>
<dbReference type="OrthoDB" id="9811314at2"/>
<keyword evidence="7" id="KW-1185">Reference proteome</keyword>
<evidence type="ECO:0000256" key="2">
    <source>
        <dbReference type="ARBA" id="ARBA00007261"/>
    </source>
</evidence>
<dbReference type="AlphaFoldDB" id="A0A0D2J718"/>
<dbReference type="Gene3D" id="3.30.830.10">
    <property type="entry name" value="Metalloenzyme, LuxS/M16 peptidase-like"/>
    <property type="match status" value="2"/>
</dbReference>
<dbReference type="InterPro" id="IPR011249">
    <property type="entry name" value="Metalloenz_LuxS/M16"/>
</dbReference>
<dbReference type="PANTHER" id="PTHR11851">
    <property type="entry name" value="METALLOPROTEASE"/>
    <property type="match status" value="1"/>
</dbReference>
<dbReference type="RefSeq" id="WP_044352089.1">
    <property type="nucleotide sequence ID" value="NZ_AZAC01000056.1"/>
</dbReference>
<proteinExistence type="inferred from homology"/>
<evidence type="ECO:0000313" key="7">
    <source>
        <dbReference type="Proteomes" id="UP000032233"/>
    </source>
</evidence>
<gene>
    <name evidence="6" type="ORF">X474_24810</name>
</gene>
<dbReference type="GO" id="GO:0046872">
    <property type="term" value="F:metal ion binding"/>
    <property type="evidence" value="ECO:0007669"/>
    <property type="project" value="InterPro"/>
</dbReference>
<evidence type="ECO:0000256" key="1">
    <source>
        <dbReference type="ARBA" id="ARBA00001947"/>
    </source>
</evidence>
<evidence type="ECO:0000256" key="3">
    <source>
        <dbReference type="RuleBase" id="RU004447"/>
    </source>
</evidence>
<dbReference type="Pfam" id="PF05193">
    <property type="entry name" value="Peptidase_M16_C"/>
    <property type="match status" value="1"/>
</dbReference>
<dbReference type="PROSITE" id="PS00143">
    <property type="entry name" value="INSULINASE"/>
    <property type="match status" value="1"/>
</dbReference>
<dbReference type="EMBL" id="AZAC01000056">
    <property type="protein sequence ID" value="KIX11466.1"/>
    <property type="molecule type" value="Genomic_DNA"/>
</dbReference>
<dbReference type="PATRIC" id="fig|1429043.3.peg.5248"/>
<comment type="similarity">
    <text evidence="2 3">Belongs to the peptidase M16 family.</text>
</comment>
<dbReference type="InterPro" id="IPR011765">
    <property type="entry name" value="Pept_M16_N"/>
</dbReference>
<organism evidence="6 7">
    <name type="scientific">Dethiosulfatarculus sandiegensis</name>
    <dbReference type="NCBI Taxonomy" id="1429043"/>
    <lineage>
        <taxon>Bacteria</taxon>
        <taxon>Pseudomonadati</taxon>
        <taxon>Thermodesulfobacteriota</taxon>
        <taxon>Desulfarculia</taxon>
        <taxon>Desulfarculales</taxon>
        <taxon>Desulfarculaceae</taxon>
        <taxon>Dethiosulfatarculus</taxon>
    </lineage>
</organism>
<accession>A0A0D2J718</accession>
<name>A0A0D2J718_9BACT</name>